<evidence type="ECO:0000256" key="1">
    <source>
        <dbReference type="ARBA" id="ARBA00006432"/>
    </source>
</evidence>
<evidence type="ECO:0000259" key="2">
    <source>
        <dbReference type="Pfam" id="PF00501"/>
    </source>
</evidence>
<dbReference type="PANTHER" id="PTHR22754:SF32">
    <property type="entry name" value="DISCO-INTERACTING PROTEIN 2"/>
    <property type="match status" value="1"/>
</dbReference>
<gene>
    <name evidence="3" type="ORF">P8A19_01010</name>
</gene>
<reference evidence="3 4" key="1">
    <citation type="submission" date="2023-03" db="EMBL/GenBank/DDBJ databases">
        <title>Isolation and description of six Streptomyces strains from soil environments, able to metabolize different microbial glucans.</title>
        <authorList>
            <person name="Widen T."/>
            <person name="Larsbrink J."/>
        </authorList>
    </citation>
    <scope>NUCLEOTIDE SEQUENCE [LARGE SCALE GENOMIC DNA]</scope>
    <source>
        <strain evidence="3 4">Alt2</strain>
    </source>
</reference>
<dbReference type="InterPro" id="IPR042099">
    <property type="entry name" value="ANL_N_sf"/>
</dbReference>
<accession>A0ABY9IFY1</accession>
<evidence type="ECO:0000313" key="3">
    <source>
        <dbReference type="EMBL" id="WLQ54110.1"/>
    </source>
</evidence>
<dbReference type="Pfam" id="PF00501">
    <property type="entry name" value="AMP-binding"/>
    <property type="match status" value="1"/>
</dbReference>
<proteinExistence type="inferred from homology"/>
<dbReference type="PANTHER" id="PTHR22754">
    <property type="entry name" value="DISCO-INTERACTING PROTEIN 2 DIP2 -RELATED"/>
    <property type="match status" value="1"/>
</dbReference>
<dbReference type="RefSeq" id="WP_306072708.1">
    <property type="nucleotide sequence ID" value="NZ_CP120988.1"/>
</dbReference>
<evidence type="ECO:0000313" key="4">
    <source>
        <dbReference type="Proteomes" id="UP001235744"/>
    </source>
</evidence>
<dbReference type="InterPro" id="IPR045851">
    <property type="entry name" value="AMP-bd_C_sf"/>
</dbReference>
<keyword evidence="4" id="KW-1185">Reference proteome</keyword>
<comment type="similarity">
    <text evidence="1">Belongs to the ATP-dependent AMP-binding enzyme family.</text>
</comment>
<sequence>MENGKNMYGLLDLLDRRAADGRVRYVRLDSSANLVGELSAYDLRRRSREFGTELSLSCPGTGSPYVLIVARDPLRFLEAFFGILQAGMVPVPAPGMPHAHRGHAQRLSGIIRASAPRAVVVDTPEAAAAPAMPEDCPVLLIDELRASVAEDAPRAGGAPDEVAYVQYTSGSLGAPKPILLRHRQVLAQLAQAAEAFEETTESVSVSWVPLYHDMGLVTAVLRPLWTGYTSVLLDPFDFVRDPTLWPRAMSDWRATHTSAPDFGYALCNRKVPDDTGEYDLTRLRVARSAGEPVRSATMRAFAGKFLKAGFDHAAFTPSYGLAEATLTVTTCPPRQAPRIRTVSAAALRRGHVEAPAGATDAQEVVSCGPPLRGTGVEILDPDTRAVLGPDQVGEVWISGPQVATAPDGAHRVGGTLGCRTGDLGFREGGELFLVGRAKERFQLAGENFYSVELEAVVAAVDDRIRPGRTAVFVAQLPGAPAPVPVVLAECRAEAQEETDAGTARSLARRIVSALGRGPGLPVSVVWLVPAGTLPVTTSGKIQRGRCRDAFEENSMPTIHRYGQGL</sequence>
<dbReference type="SUPFAM" id="SSF56801">
    <property type="entry name" value="Acetyl-CoA synthetase-like"/>
    <property type="match status" value="1"/>
</dbReference>
<dbReference type="Gene3D" id="3.30.300.30">
    <property type="match status" value="1"/>
</dbReference>
<name>A0ABY9IFY1_9ACTN</name>
<protein>
    <submittedName>
        <fullName evidence="3">AMP-binding protein</fullName>
    </submittedName>
</protein>
<dbReference type="Proteomes" id="UP001235744">
    <property type="component" value="Chromosome"/>
</dbReference>
<feature type="domain" description="AMP-dependent synthetase/ligase" evidence="2">
    <location>
        <begin position="38"/>
        <end position="403"/>
    </location>
</feature>
<dbReference type="EMBL" id="CP120988">
    <property type="protein sequence ID" value="WLQ54110.1"/>
    <property type="molecule type" value="Genomic_DNA"/>
</dbReference>
<dbReference type="Gene3D" id="3.40.50.12780">
    <property type="entry name" value="N-terminal domain of ligase-like"/>
    <property type="match status" value="1"/>
</dbReference>
<dbReference type="InterPro" id="IPR000873">
    <property type="entry name" value="AMP-dep_synth/lig_dom"/>
</dbReference>
<organism evidence="3 4">
    <name type="scientific">Streptomyces poriferorum</name>
    <dbReference type="NCBI Taxonomy" id="2798799"/>
    <lineage>
        <taxon>Bacteria</taxon>
        <taxon>Bacillati</taxon>
        <taxon>Actinomycetota</taxon>
        <taxon>Actinomycetes</taxon>
        <taxon>Kitasatosporales</taxon>
        <taxon>Streptomycetaceae</taxon>
        <taxon>Streptomyces</taxon>
    </lineage>
</organism>